<keyword evidence="4" id="KW-1185">Reference proteome</keyword>
<dbReference type="EMBL" id="AJYA01000026">
    <property type="protein sequence ID" value="EIM75819.1"/>
    <property type="molecule type" value="Genomic_DNA"/>
</dbReference>
<feature type="transmembrane region" description="Helical" evidence="1">
    <location>
        <begin position="116"/>
        <end position="138"/>
    </location>
</feature>
<dbReference type="AlphaFoldDB" id="I5C1W7"/>
<reference evidence="3 4" key="1">
    <citation type="submission" date="2012-05" db="EMBL/GenBank/DDBJ databases">
        <title>Genome sequence of Nitritalea halalkaliphila LW7.</title>
        <authorList>
            <person name="Jangir P.K."/>
            <person name="Singh A."/>
            <person name="Shivaji S."/>
            <person name="Sharma R."/>
        </authorList>
    </citation>
    <scope>NUCLEOTIDE SEQUENCE [LARGE SCALE GENOMIC DNA]</scope>
    <source>
        <strain evidence="3 4">LW7</strain>
    </source>
</reference>
<dbReference type="Pfam" id="PF09835">
    <property type="entry name" value="DUF2062"/>
    <property type="match status" value="1"/>
</dbReference>
<dbReference type="PANTHER" id="PTHR35102">
    <property type="entry name" value="E3 UBIQUITIN-PROTEIN LIGASE"/>
    <property type="match status" value="1"/>
</dbReference>
<evidence type="ECO:0000313" key="3">
    <source>
        <dbReference type="EMBL" id="EIM75819.1"/>
    </source>
</evidence>
<accession>I5C1W7</accession>
<protein>
    <recommendedName>
        <fullName evidence="2">DUF2062 domain-containing protein</fullName>
    </recommendedName>
</protein>
<feature type="transmembrane region" description="Helical" evidence="1">
    <location>
        <begin position="56"/>
        <end position="78"/>
    </location>
</feature>
<keyword evidence="1" id="KW-0812">Transmembrane</keyword>
<feature type="transmembrane region" description="Helical" evidence="1">
    <location>
        <begin position="21"/>
        <end position="50"/>
    </location>
</feature>
<name>I5C1W7_9BACT</name>
<dbReference type="RefSeq" id="WP_009055558.1">
    <property type="nucleotide sequence ID" value="NZ_AJYA01000026.1"/>
</dbReference>
<evidence type="ECO:0000256" key="1">
    <source>
        <dbReference type="SAM" id="Phobius"/>
    </source>
</evidence>
<feature type="domain" description="DUF2062" evidence="2">
    <location>
        <begin position="3"/>
        <end position="150"/>
    </location>
</feature>
<dbReference type="OrthoDB" id="5464942at2"/>
<evidence type="ECO:0000259" key="2">
    <source>
        <dbReference type="Pfam" id="PF09835"/>
    </source>
</evidence>
<dbReference type="InterPro" id="IPR018639">
    <property type="entry name" value="DUF2062"/>
</dbReference>
<gene>
    <name evidence="3" type="ORF">A3SI_12269</name>
</gene>
<proteinExistence type="predicted"/>
<dbReference type="PANTHER" id="PTHR35102:SF1">
    <property type="entry name" value="E3 UBIQUITIN-PROTEIN LIGASE"/>
    <property type="match status" value="1"/>
</dbReference>
<keyword evidence="1" id="KW-0472">Membrane</keyword>
<organism evidence="3 4">
    <name type="scientific">Nitritalea halalkaliphila LW7</name>
    <dbReference type="NCBI Taxonomy" id="1189621"/>
    <lineage>
        <taxon>Bacteria</taxon>
        <taxon>Pseudomonadati</taxon>
        <taxon>Bacteroidota</taxon>
        <taxon>Cytophagia</taxon>
        <taxon>Cytophagales</taxon>
        <taxon>Cyclobacteriaceae</taxon>
        <taxon>Nitritalea</taxon>
    </lineage>
</organism>
<evidence type="ECO:0000313" key="4">
    <source>
        <dbReference type="Proteomes" id="UP000005551"/>
    </source>
</evidence>
<sequence length="152" mass="17152">MLRKLKQLILPFFQQGLGPKELALCLSITLFISTIPLIGPVTLLLTFFIVKFRLNLPLAMGFSYVLTPVQLLGILFFIRVGEGMMGLPPLPLDWEGLQVLLGEGPRAVFQVLSERIFVALGAWLLIAAPVSLLFYFLVYQGSRYFLRRRMHG</sequence>
<dbReference type="Proteomes" id="UP000005551">
    <property type="component" value="Unassembled WGS sequence"/>
</dbReference>
<dbReference type="STRING" id="1189621.A3SI_12269"/>
<keyword evidence="1" id="KW-1133">Transmembrane helix</keyword>
<comment type="caution">
    <text evidence="3">The sequence shown here is derived from an EMBL/GenBank/DDBJ whole genome shotgun (WGS) entry which is preliminary data.</text>
</comment>